<dbReference type="Pfam" id="PF06580">
    <property type="entry name" value="His_kinase"/>
    <property type="match status" value="1"/>
</dbReference>
<protein>
    <submittedName>
        <fullName evidence="3">Histidine kinase</fullName>
    </submittedName>
</protein>
<keyword evidence="1" id="KW-1133">Transmembrane helix</keyword>
<keyword evidence="1" id="KW-0812">Transmembrane</keyword>
<feature type="transmembrane region" description="Helical" evidence="1">
    <location>
        <begin position="85"/>
        <end position="113"/>
    </location>
</feature>
<keyword evidence="1" id="KW-0472">Membrane</keyword>
<evidence type="ECO:0000259" key="2">
    <source>
        <dbReference type="Pfam" id="PF06580"/>
    </source>
</evidence>
<dbReference type="GO" id="GO:0016020">
    <property type="term" value="C:membrane"/>
    <property type="evidence" value="ECO:0007669"/>
    <property type="project" value="InterPro"/>
</dbReference>
<dbReference type="STRING" id="332977.SAMN05421740_111114"/>
<organism evidence="3 4">
    <name type="scientific">Parapedobacter koreensis</name>
    <dbReference type="NCBI Taxonomy" id="332977"/>
    <lineage>
        <taxon>Bacteria</taxon>
        <taxon>Pseudomonadati</taxon>
        <taxon>Bacteroidota</taxon>
        <taxon>Sphingobacteriia</taxon>
        <taxon>Sphingobacteriales</taxon>
        <taxon>Sphingobacteriaceae</taxon>
        <taxon>Parapedobacter</taxon>
    </lineage>
</organism>
<dbReference type="InterPro" id="IPR010559">
    <property type="entry name" value="Sig_transdc_His_kin_internal"/>
</dbReference>
<feature type="transmembrane region" description="Helical" evidence="1">
    <location>
        <begin position="119"/>
        <end position="140"/>
    </location>
</feature>
<dbReference type="InterPro" id="IPR050640">
    <property type="entry name" value="Bact_2-comp_sensor_kinase"/>
</dbReference>
<dbReference type="Proteomes" id="UP000198916">
    <property type="component" value="Unassembled WGS sequence"/>
</dbReference>
<keyword evidence="3" id="KW-0808">Transferase</keyword>
<name>A0A1H7TKU5_9SPHI</name>
<feature type="transmembrane region" description="Helical" evidence="1">
    <location>
        <begin position="43"/>
        <end position="64"/>
    </location>
</feature>
<dbReference type="EMBL" id="FNZR01000011">
    <property type="protein sequence ID" value="SEL85099.1"/>
    <property type="molecule type" value="Genomic_DNA"/>
</dbReference>
<dbReference type="OrthoDB" id="9809908at2"/>
<gene>
    <name evidence="3" type="ORF">SAMN05421740_111114</name>
</gene>
<sequence>MKYIAFTKEDILVLFIIVFPYLFVVNYLLLGTGYFHFPLLASASLVSIAIGTASWATHIIAANIMRYTIAGYSNTVKRVSIQFPIYVMLSLLLGLSLFGAFRVLGFIAIPLTWANFRPVFIAGIILNVAATSFHEGLYAFDKWKAAMLETEQLKKNYLQSQLEGLKSQVNPHFLFNSLNSLSALIYTNPEKAGDFLDEMSKVYRYLLRSNERWLIPLRAEINFAHSFFHMLKTRYEDGIQLTIDVQEQLMEYVLPPLTLQMLLENAVKHNVISRESPLKIEITTTSPDLLVVSNNIQKKTTAVLSNGIGLQNIMSKYQLLNNSVVEIDDDGQQFVVKLPLLNPQNHEYISY</sequence>
<dbReference type="PANTHER" id="PTHR34220">
    <property type="entry name" value="SENSOR HISTIDINE KINASE YPDA"/>
    <property type="match status" value="1"/>
</dbReference>
<dbReference type="RefSeq" id="WP_090608720.1">
    <property type="nucleotide sequence ID" value="NZ_FNZR01000011.1"/>
</dbReference>
<accession>A0A1H7TKU5</accession>
<feature type="domain" description="Signal transduction histidine kinase internal region" evidence="2">
    <location>
        <begin position="161"/>
        <end position="237"/>
    </location>
</feature>
<proteinExistence type="predicted"/>
<dbReference type="AlphaFoldDB" id="A0A1H7TKU5"/>
<dbReference type="PANTHER" id="PTHR34220:SF7">
    <property type="entry name" value="SENSOR HISTIDINE KINASE YPDA"/>
    <property type="match status" value="1"/>
</dbReference>
<evidence type="ECO:0000313" key="3">
    <source>
        <dbReference type="EMBL" id="SEL85099.1"/>
    </source>
</evidence>
<reference evidence="4" key="1">
    <citation type="submission" date="2016-10" db="EMBL/GenBank/DDBJ databases">
        <authorList>
            <person name="Varghese N."/>
            <person name="Submissions S."/>
        </authorList>
    </citation>
    <scope>NUCLEOTIDE SEQUENCE [LARGE SCALE GENOMIC DNA]</scope>
    <source>
        <strain evidence="4">Jip14</strain>
    </source>
</reference>
<evidence type="ECO:0000256" key="1">
    <source>
        <dbReference type="SAM" id="Phobius"/>
    </source>
</evidence>
<evidence type="ECO:0000313" key="4">
    <source>
        <dbReference type="Proteomes" id="UP000198916"/>
    </source>
</evidence>
<keyword evidence="3" id="KW-0418">Kinase</keyword>
<keyword evidence="4" id="KW-1185">Reference proteome</keyword>
<dbReference type="GO" id="GO:0000155">
    <property type="term" value="F:phosphorelay sensor kinase activity"/>
    <property type="evidence" value="ECO:0007669"/>
    <property type="project" value="InterPro"/>
</dbReference>
<feature type="transmembrane region" description="Helical" evidence="1">
    <location>
        <begin position="12"/>
        <end position="37"/>
    </location>
</feature>